<organism evidence="2 3">
    <name type="scientific">Acorus calamus</name>
    <name type="common">Sweet flag</name>
    <dbReference type="NCBI Taxonomy" id="4465"/>
    <lineage>
        <taxon>Eukaryota</taxon>
        <taxon>Viridiplantae</taxon>
        <taxon>Streptophyta</taxon>
        <taxon>Embryophyta</taxon>
        <taxon>Tracheophyta</taxon>
        <taxon>Spermatophyta</taxon>
        <taxon>Magnoliopsida</taxon>
        <taxon>Liliopsida</taxon>
        <taxon>Acoraceae</taxon>
        <taxon>Acorus</taxon>
    </lineage>
</organism>
<evidence type="ECO:0000313" key="3">
    <source>
        <dbReference type="Proteomes" id="UP001180020"/>
    </source>
</evidence>
<evidence type="ECO:0000256" key="1">
    <source>
        <dbReference type="SAM" id="Phobius"/>
    </source>
</evidence>
<proteinExistence type="predicted"/>
<feature type="transmembrane region" description="Helical" evidence="1">
    <location>
        <begin position="197"/>
        <end position="216"/>
    </location>
</feature>
<keyword evidence="1" id="KW-1133">Transmembrane helix</keyword>
<reference evidence="2" key="2">
    <citation type="submission" date="2023-06" db="EMBL/GenBank/DDBJ databases">
        <authorList>
            <person name="Ma L."/>
            <person name="Liu K.-W."/>
            <person name="Li Z."/>
            <person name="Hsiao Y.-Y."/>
            <person name="Qi Y."/>
            <person name="Fu T."/>
            <person name="Tang G."/>
            <person name="Zhang D."/>
            <person name="Sun W.-H."/>
            <person name="Liu D.-K."/>
            <person name="Li Y."/>
            <person name="Chen G.-Z."/>
            <person name="Liu X.-D."/>
            <person name="Liao X.-Y."/>
            <person name="Jiang Y.-T."/>
            <person name="Yu X."/>
            <person name="Hao Y."/>
            <person name="Huang J."/>
            <person name="Zhao X.-W."/>
            <person name="Ke S."/>
            <person name="Chen Y.-Y."/>
            <person name="Wu W.-L."/>
            <person name="Hsu J.-L."/>
            <person name="Lin Y.-F."/>
            <person name="Huang M.-D."/>
            <person name="Li C.-Y."/>
            <person name="Huang L."/>
            <person name="Wang Z.-W."/>
            <person name="Zhao X."/>
            <person name="Zhong W.-Y."/>
            <person name="Peng D.-H."/>
            <person name="Ahmad S."/>
            <person name="Lan S."/>
            <person name="Zhang J.-S."/>
            <person name="Tsai W.-C."/>
            <person name="Van De Peer Y."/>
            <person name="Liu Z.-J."/>
        </authorList>
    </citation>
    <scope>NUCLEOTIDE SEQUENCE</scope>
    <source>
        <strain evidence="2">CP</strain>
        <tissue evidence="2">Leaves</tissue>
    </source>
</reference>
<comment type="caution">
    <text evidence="2">The sequence shown here is derived from an EMBL/GenBank/DDBJ whole genome shotgun (WGS) entry which is preliminary data.</text>
</comment>
<name>A0AAV9D404_ACOCL</name>
<evidence type="ECO:0000313" key="2">
    <source>
        <dbReference type="EMBL" id="KAK1296271.1"/>
    </source>
</evidence>
<dbReference type="Proteomes" id="UP001180020">
    <property type="component" value="Unassembled WGS sequence"/>
</dbReference>
<protein>
    <submittedName>
        <fullName evidence="2">Uncharacterized protein</fullName>
    </submittedName>
</protein>
<dbReference type="EMBL" id="JAUJYO010000015">
    <property type="protein sequence ID" value="KAK1296271.1"/>
    <property type="molecule type" value="Genomic_DNA"/>
</dbReference>
<dbReference type="AlphaFoldDB" id="A0AAV9D404"/>
<feature type="transmembrane region" description="Helical" evidence="1">
    <location>
        <begin position="258"/>
        <end position="283"/>
    </location>
</feature>
<gene>
    <name evidence="2" type="ORF">QJS10_CPB15g02103</name>
</gene>
<keyword evidence="3" id="KW-1185">Reference proteome</keyword>
<accession>A0AAV9D404</accession>
<keyword evidence="1" id="KW-0812">Transmembrane</keyword>
<reference evidence="2" key="1">
    <citation type="journal article" date="2023" name="Nat. Commun.">
        <title>Diploid and tetraploid genomes of Acorus and the evolution of monocots.</title>
        <authorList>
            <person name="Ma L."/>
            <person name="Liu K.W."/>
            <person name="Li Z."/>
            <person name="Hsiao Y.Y."/>
            <person name="Qi Y."/>
            <person name="Fu T."/>
            <person name="Tang G.D."/>
            <person name="Zhang D."/>
            <person name="Sun W.H."/>
            <person name="Liu D.K."/>
            <person name="Li Y."/>
            <person name="Chen G.Z."/>
            <person name="Liu X.D."/>
            <person name="Liao X.Y."/>
            <person name="Jiang Y.T."/>
            <person name="Yu X."/>
            <person name="Hao Y."/>
            <person name="Huang J."/>
            <person name="Zhao X.W."/>
            <person name="Ke S."/>
            <person name="Chen Y.Y."/>
            <person name="Wu W.L."/>
            <person name="Hsu J.L."/>
            <person name="Lin Y.F."/>
            <person name="Huang M.D."/>
            <person name="Li C.Y."/>
            <person name="Huang L."/>
            <person name="Wang Z.W."/>
            <person name="Zhao X."/>
            <person name="Zhong W.Y."/>
            <person name="Peng D.H."/>
            <person name="Ahmad S."/>
            <person name="Lan S."/>
            <person name="Zhang J.S."/>
            <person name="Tsai W.C."/>
            <person name="Van de Peer Y."/>
            <person name="Liu Z.J."/>
        </authorList>
    </citation>
    <scope>NUCLEOTIDE SEQUENCE</scope>
    <source>
        <strain evidence="2">CP</strain>
    </source>
</reference>
<keyword evidence="1" id="KW-0472">Membrane</keyword>
<feature type="transmembrane region" description="Helical" evidence="1">
    <location>
        <begin position="228"/>
        <end position="252"/>
    </location>
</feature>
<sequence length="324" mass="36141">MPNLVTLDEEKLRKLASIIYRQEVEAIRNIKFQSEPELAKFLRDSRSCYESVPSLLDAASQLQHKWQTVRNYTLRINYLKKISDHSKTLMKALNELDPENKTDVRNLANDVALYNEAMMEYTKKHQSPASQNYSKWVKDSGFKFPDLVQRYQRELNFDGLFTDLLDRQRLKVYVKIIEASGRGRVAVLDKLSNAFEVVGIAVLVFTTGMIVWDIFTSAHVLQTATREAVVGIASAGGAVLGEVVGVAVSTISAWASPLFVLVAGLVTSICGAFILGQFAGWLIDLIFRSGGTAPLSTDGHRCYVAPMPNGEVLARQIAHQHYSK</sequence>